<protein>
    <submittedName>
        <fullName evidence="3">Unannotated protein</fullName>
    </submittedName>
</protein>
<dbReference type="AlphaFoldDB" id="A0A6J6KBA6"/>
<reference evidence="3" key="1">
    <citation type="submission" date="2020-05" db="EMBL/GenBank/DDBJ databases">
        <authorList>
            <person name="Chiriac C."/>
            <person name="Salcher M."/>
            <person name="Ghai R."/>
            <person name="Kavagutti S V."/>
        </authorList>
    </citation>
    <scope>NUCLEOTIDE SEQUENCE</scope>
</reference>
<evidence type="ECO:0000313" key="3">
    <source>
        <dbReference type="EMBL" id="CAB4647131.1"/>
    </source>
</evidence>
<dbReference type="SUPFAM" id="SSF53474">
    <property type="entry name" value="alpha/beta-Hydrolases"/>
    <property type="match status" value="1"/>
</dbReference>
<dbReference type="Pfam" id="PF01738">
    <property type="entry name" value="DLH"/>
    <property type="match status" value="1"/>
</dbReference>
<sequence length="79" mass="8948">MTAVVEGHYAEHDRGNASPEAIKDLEVQLRAMGKDATFHVYPGTHHAFFNDTRPDIYDSEASATAWTRTLALFRRELSR</sequence>
<accession>A0A6J6KBA6</accession>
<dbReference type="InterPro" id="IPR051049">
    <property type="entry name" value="Dienelactone_hydrolase-like"/>
</dbReference>
<evidence type="ECO:0000259" key="2">
    <source>
        <dbReference type="Pfam" id="PF01738"/>
    </source>
</evidence>
<feature type="region of interest" description="Disordered" evidence="1">
    <location>
        <begin position="1"/>
        <end position="20"/>
    </location>
</feature>
<proteinExistence type="predicted"/>
<feature type="compositionally biased region" description="Basic and acidic residues" evidence="1">
    <location>
        <begin position="8"/>
        <end position="20"/>
    </location>
</feature>
<name>A0A6J6KBA6_9ZZZZ</name>
<dbReference type="InterPro" id="IPR029058">
    <property type="entry name" value="AB_hydrolase_fold"/>
</dbReference>
<gene>
    <name evidence="3" type="ORF">UFOPK2169_00506</name>
</gene>
<dbReference type="PANTHER" id="PTHR46623:SF6">
    <property type="entry name" value="ALPHA_BETA-HYDROLASES SUPERFAMILY PROTEIN"/>
    <property type="match status" value="1"/>
</dbReference>
<dbReference type="PANTHER" id="PTHR46623">
    <property type="entry name" value="CARBOXYMETHYLENEBUTENOLIDASE-RELATED"/>
    <property type="match status" value="1"/>
</dbReference>
<dbReference type="EMBL" id="CAEZWE010000014">
    <property type="protein sequence ID" value="CAB4647131.1"/>
    <property type="molecule type" value="Genomic_DNA"/>
</dbReference>
<feature type="domain" description="Dienelactone hydrolase" evidence="2">
    <location>
        <begin position="5"/>
        <end position="76"/>
    </location>
</feature>
<dbReference type="GO" id="GO:0016787">
    <property type="term" value="F:hydrolase activity"/>
    <property type="evidence" value="ECO:0007669"/>
    <property type="project" value="InterPro"/>
</dbReference>
<dbReference type="InterPro" id="IPR002925">
    <property type="entry name" value="Dienelactn_hydro"/>
</dbReference>
<evidence type="ECO:0000256" key="1">
    <source>
        <dbReference type="SAM" id="MobiDB-lite"/>
    </source>
</evidence>
<organism evidence="3">
    <name type="scientific">freshwater metagenome</name>
    <dbReference type="NCBI Taxonomy" id="449393"/>
    <lineage>
        <taxon>unclassified sequences</taxon>
        <taxon>metagenomes</taxon>
        <taxon>ecological metagenomes</taxon>
    </lineage>
</organism>
<dbReference type="Gene3D" id="3.40.50.1820">
    <property type="entry name" value="alpha/beta hydrolase"/>
    <property type="match status" value="1"/>
</dbReference>